<gene>
    <name evidence="8" type="ORF">DASC09_057990</name>
</gene>
<evidence type="ECO:0000313" key="8">
    <source>
        <dbReference type="EMBL" id="GMM38460.1"/>
    </source>
</evidence>
<comment type="caution">
    <text evidence="8">The sequence shown here is derived from an EMBL/GenBank/DDBJ whole genome shotgun (WGS) entry which is preliminary data.</text>
</comment>
<organism evidence="8 9">
    <name type="scientific">Saccharomycopsis crataegensis</name>
    <dbReference type="NCBI Taxonomy" id="43959"/>
    <lineage>
        <taxon>Eukaryota</taxon>
        <taxon>Fungi</taxon>
        <taxon>Dikarya</taxon>
        <taxon>Ascomycota</taxon>
        <taxon>Saccharomycotina</taxon>
        <taxon>Saccharomycetes</taxon>
        <taxon>Saccharomycopsidaceae</taxon>
        <taxon>Saccharomycopsis</taxon>
    </lineage>
</organism>
<protein>
    <recommendedName>
        <fullName evidence="7">V-type proton ATPase subunit S1/VOA1 transmembrane domain-containing protein</fullName>
    </recommendedName>
</protein>
<evidence type="ECO:0000256" key="6">
    <source>
        <dbReference type="SAM" id="SignalP"/>
    </source>
</evidence>
<feature type="domain" description="V-type proton ATPase subunit S1/VOA1 transmembrane" evidence="7">
    <location>
        <begin position="263"/>
        <end position="301"/>
    </location>
</feature>
<dbReference type="GeneID" id="90076448"/>
<evidence type="ECO:0000259" key="7">
    <source>
        <dbReference type="Pfam" id="PF20520"/>
    </source>
</evidence>
<comment type="subcellular location">
    <subcellularLocation>
        <location evidence="1">Membrane</location>
        <topology evidence="1">Single-pass membrane protein</topology>
    </subcellularLocation>
</comment>
<dbReference type="Proteomes" id="UP001360560">
    <property type="component" value="Unassembled WGS sequence"/>
</dbReference>
<dbReference type="EMBL" id="BTFZ01000020">
    <property type="protein sequence ID" value="GMM38460.1"/>
    <property type="molecule type" value="Genomic_DNA"/>
</dbReference>
<feature type="transmembrane region" description="Helical" evidence="5">
    <location>
        <begin position="264"/>
        <end position="284"/>
    </location>
</feature>
<keyword evidence="2 5" id="KW-0812">Transmembrane</keyword>
<keyword evidence="6" id="KW-0732">Signal</keyword>
<keyword evidence="9" id="KW-1185">Reference proteome</keyword>
<dbReference type="Pfam" id="PF20520">
    <property type="entry name" value="Ac45-VOA1_TM"/>
    <property type="match status" value="1"/>
</dbReference>
<dbReference type="InterPro" id="IPR046756">
    <property type="entry name" value="VAS1/VOA1_TM"/>
</dbReference>
<sequence>MKWQQILVMVSASSVAWGFKNTGPVYIQNVNSDNSKVAPHYMDESKLMSEIGELVENSSSSHVARTVIFQLKKSLFDSVSNDAHFQDFISNAQHTPKVLYHDDNNQQEYFKSFTPVSISSINESEEDLIVDDISEVTIEEFGQALSGLKNTNVVVQFIPANNKPVDEVYQKINNEVAKNLVVQKREISGYDIEVDNDDLLEEMKNTFSKLIEDAKQEGGVVTISDEDSEDLTDSSKDIYYDGYSNEEFEEIKVTSGSVFETHQFFSSGILSATIVSLFLVYVLIQGLSWVSSLQVSYRALERPVDANKKTK</sequence>
<reference evidence="8 9" key="1">
    <citation type="journal article" date="2023" name="Elife">
        <title>Identification of key yeast species and microbe-microbe interactions impacting larval growth of Drosophila in the wild.</title>
        <authorList>
            <person name="Mure A."/>
            <person name="Sugiura Y."/>
            <person name="Maeda R."/>
            <person name="Honda K."/>
            <person name="Sakurai N."/>
            <person name="Takahashi Y."/>
            <person name="Watada M."/>
            <person name="Katoh T."/>
            <person name="Gotoh A."/>
            <person name="Gotoh Y."/>
            <person name="Taniguchi I."/>
            <person name="Nakamura K."/>
            <person name="Hayashi T."/>
            <person name="Katayama T."/>
            <person name="Uemura T."/>
            <person name="Hattori Y."/>
        </authorList>
    </citation>
    <scope>NUCLEOTIDE SEQUENCE [LARGE SCALE GENOMIC DNA]</scope>
    <source>
        <strain evidence="8 9">SC-9</strain>
    </source>
</reference>
<evidence type="ECO:0000256" key="5">
    <source>
        <dbReference type="SAM" id="Phobius"/>
    </source>
</evidence>
<evidence type="ECO:0000256" key="1">
    <source>
        <dbReference type="ARBA" id="ARBA00004167"/>
    </source>
</evidence>
<evidence type="ECO:0000256" key="4">
    <source>
        <dbReference type="ARBA" id="ARBA00023136"/>
    </source>
</evidence>
<dbReference type="RefSeq" id="XP_064855455.1">
    <property type="nucleotide sequence ID" value="XM_064999383.1"/>
</dbReference>
<evidence type="ECO:0000313" key="9">
    <source>
        <dbReference type="Proteomes" id="UP001360560"/>
    </source>
</evidence>
<feature type="chain" id="PRO_5043585337" description="V-type proton ATPase subunit S1/VOA1 transmembrane domain-containing protein" evidence="6">
    <location>
        <begin position="19"/>
        <end position="311"/>
    </location>
</feature>
<accession>A0AAV5QV36</accession>
<feature type="signal peptide" evidence="6">
    <location>
        <begin position="1"/>
        <end position="18"/>
    </location>
</feature>
<proteinExistence type="predicted"/>
<keyword evidence="4 5" id="KW-0472">Membrane</keyword>
<evidence type="ECO:0000256" key="2">
    <source>
        <dbReference type="ARBA" id="ARBA00022692"/>
    </source>
</evidence>
<evidence type="ECO:0000256" key="3">
    <source>
        <dbReference type="ARBA" id="ARBA00022989"/>
    </source>
</evidence>
<dbReference type="GO" id="GO:0016020">
    <property type="term" value="C:membrane"/>
    <property type="evidence" value="ECO:0007669"/>
    <property type="project" value="UniProtKB-SubCell"/>
</dbReference>
<name>A0AAV5QV36_9ASCO</name>
<dbReference type="AlphaFoldDB" id="A0AAV5QV36"/>
<keyword evidence="3 5" id="KW-1133">Transmembrane helix</keyword>